<dbReference type="HOGENOM" id="CLU_008455_11_1_1"/>
<dbReference type="eggNOG" id="KOG0255">
    <property type="taxonomic scope" value="Eukaryota"/>
</dbReference>
<comment type="caution">
    <text evidence="6">The sequence shown here is derived from an EMBL/GenBank/DDBJ whole genome shotgun (WGS) entry which is preliminary data.</text>
</comment>
<reference evidence="7" key="1">
    <citation type="journal article" date="2014" name="Genome Announc.">
        <title>Draft genome sequence of the formaldehyde-resistant fungus Byssochlamys spectabilis No. 5 (anamorph Paecilomyces variotii No. 5) (NBRC109023).</title>
        <authorList>
            <person name="Oka T."/>
            <person name="Ekino K."/>
            <person name="Fukuda K."/>
            <person name="Nomura Y."/>
        </authorList>
    </citation>
    <scope>NUCLEOTIDE SEQUENCE [LARGE SCALE GENOMIC DNA]</scope>
    <source>
        <strain evidence="7">No. 5 / NBRC 109023</strain>
    </source>
</reference>
<keyword evidence="3 5" id="KW-1133">Transmembrane helix</keyword>
<evidence type="ECO:0000256" key="5">
    <source>
        <dbReference type="SAM" id="Phobius"/>
    </source>
</evidence>
<evidence type="ECO:0000256" key="1">
    <source>
        <dbReference type="ARBA" id="ARBA00004141"/>
    </source>
</evidence>
<feature type="transmembrane region" description="Helical" evidence="5">
    <location>
        <begin position="145"/>
        <end position="164"/>
    </location>
</feature>
<accession>V5FFF8</accession>
<evidence type="ECO:0000313" key="7">
    <source>
        <dbReference type="Proteomes" id="UP000018001"/>
    </source>
</evidence>
<comment type="subcellular location">
    <subcellularLocation>
        <location evidence="1">Membrane</location>
        <topology evidence="1">Multi-pass membrane protein</topology>
    </subcellularLocation>
</comment>
<gene>
    <name evidence="6" type="ORF">PVAR5_4955</name>
</gene>
<evidence type="ECO:0000256" key="3">
    <source>
        <dbReference type="ARBA" id="ARBA00022989"/>
    </source>
</evidence>
<keyword evidence="4 5" id="KW-0472">Membrane</keyword>
<feature type="transmembrane region" description="Helical" evidence="5">
    <location>
        <begin position="68"/>
        <end position="92"/>
    </location>
</feature>
<feature type="transmembrane region" description="Helical" evidence="5">
    <location>
        <begin position="214"/>
        <end position="234"/>
    </location>
</feature>
<evidence type="ECO:0000256" key="4">
    <source>
        <dbReference type="ARBA" id="ARBA00023136"/>
    </source>
</evidence>
<dbReference type="GO" id="GO:0015244">
    <property type="term" value="F:fluconazole transmembrane transporter activity"/>
    <property type="evidence" value="ECO:0007669"/>
    <property type="project" value="TreeGrafter"/>
</dbReference>
<evidence type="ECO:0008006" key="8">
    <source>
        <dbReference type="Google" id="ProtNLM"/>
    </source>
</evidence>
<sequence>MIVLPFFVPETSTPNILLRGARRLRKLTGNLQLQSQSEIDQRSLSGSDILFDVLIKPCEITLKDPSILFVNIYTAFFYAVYYTFFGVFPLVFPRFYGFNFGETGLAVLACCVGGLIGLISYFAYLYWYMVPDNLKNGFREQEHRLVPAIVGSFFLPIGLFIFAWTSRSSIHWTVPLIGVVTFTVGMSWIVQGLFIYVPISYLKYAASLFTANDLVRSALAAGCILFARPLFINLGVHNGVTVLAGLSIMGIPGTIGMYLFGKKLRAKSKFAQS</sequence>
<dbReference type="PANTHER" id="PTHR23502:SF23">
    <property type="entry name" value="FLUCONAZOLE RESISTANCE PROTEIN 1"/>
    <property type="match status" value="1"/>
</dbReference>
<dbReference type="InParanoid" id="V5FFF8"/>
<feature type="transmembrane region" description="Helical" evidence="5">
    <location>
        <begin position="104"/>
        <end position="124"/>
    </location>
</feature>
<evidence type="ECO:0000313" key="6">
    <source>
        <dbReference type="EMBL" id="GAD96304.1"/>
    </source>
</evidence>
<protein>
    <recommendedName>
        <fullName evidence="8">Major facilitator superfamily domain-containing protein</fullName>
    </recommendedName>
</protein>
<dbReference type="SUPFAM" id="SSF103473">
    <property type="entry name" value="MFS general substrate transporter"/>
    <property type="match status" value="1"/>
</dbReference>
<dbReference type="Gene3D" id="1.20.1250.20">
    <property type="entry name" value="MFS general substrate transporter like domains"/>
    <property type="match status" value="1"/>
</dbReference>
<keyword evidence="7" id="KW-1185">Reference proteome</keyword>
<dbReference type="OrthoDB" id="3357846at2759"/>
<dbReference type="GO" id="GO:0005886">
    <property type="term" value="C:plasma membrane"/>
    <property type="evidence" value="ECO:0007669"/>
    <property type="project" value="TreeGrafter"/>
</dbReference>
<dbReference type="AlphaFoldDB" id="V5FFF8"/>
<feature type="transmembrane region" description="Helical" evidence="5">
    <location>
        <begin position="240"/>
        <end position="260"/>
    </location>
</feature>
<dbReference type="Proteomes" id="UP000018001">
    <property type="component" value="Unassembled WGS sequence"/>
</dbReference>
<organism evidence="6 7">
    <name type="scientific">Byssochlamys spectabilis (strain No. 5 / NBRC 109023)</name>
    <name type="common">Paecilomyces variotii</name>
    <dbReference type="NCBI Taxonomy" id="1356009"/>
    <lineage>
        <taxon>Eukaryota</taxon>
        <taxon>Fungi</taxon>
        <taxon>Dikarya</taxon>
        <taxon>Ascomycota</taxon>
        <taxon>Pezizomycotina</taxon>
        <taxon>Eurotiomycetes</taxon>
        <taxon>Eurotiomycetidae</taxon>
        <taxon>Eurotiales</taxon>
        <taxon>Thermoascaceae</taxon>
        <taxon>Paecilomyces</taxon>
    </lineage>
</organism>
<evidence type="ECO:0000256" key="2">
    <source>
        <dbReference type="ARBA" id="ARBA00022692"/>
    </source>
</evidence>
<dbReference type="GO" id="GO:1990961">
    <property type="term" value="P:xenobiotic detoxification by transmembrane export across the plasma membrane"/>
    <property type="evidence" value="ECO:0007669"/>
    <property type="project" value="TreeGrafter"/>
</dbReference>
<dbReference type="InterPro" id="IPR036259">
    <property type="entry name" value="MFS_trans_sf"/>
</dbReference>
<dbReference type="EMBL" id="BAUL01000159">
    <property type="protein sequence ID" value="GAD96304.1"/>
    <property type="molecule type" value="Genomic_DNA"/>
</dbReference>
<dbReference type="PANTHER" id="PTHR23502">
    <property type="entry name" value="MAJOR FACILITATOR SUPERFAMILY"/>
    <property type="match status" value="1"/>
</dbReference>
<proteinExistence type="predicted"/>
<feature type="transmembrane region" description="Helical" evidence="5">
    <location>
        <begin position="176"/>
        <end position="202"/>
    </location>
</feature>
<name>V5FFF8_BYSSN</name>
<keyword evidence="2 5" id="KW-0812">Transmembrane</keyword>